<proteinExistence type="predicted"/>
<evidence type="ECO:0000313" key="1">
    <source>
        <dbReference type="EMBL" id="KKK69767.1"/>
    </source>
</evidence>
<organism evidence="1">
    <name type="scientific">marine sediment metagenome</name>
    <dbReference type="NCBI Taxonomy" id="412755"/>
    <lineage>
        <taxon>unclassified sequences</taxon>
        <taxon>metagenomes</taxon>
        <taxon>ecological metagenomes</taxon>
    </lineage>
</organism>
<gene>
    <name evidence="1" type="ORF">LCGC14_2930720</name>
</gene>
<comment type="caution">
    <text evidence="1">The sequence shown here is derived from an EMBL/GenBank/DDBJ whole genome shotgun (WGS) entry which is preliminary data.</text>
</comment>
<protein>
    <submittedName>
        <fullName evidence="1">Uncharacterized protein</fullName>
    </submittedName>
</protein>
<sequence length="52" mass="5461">TYTVDTGKGEYTFTVIVGKTGHLTLGDGEVLCIVDGATDCAHAKAVQEYIAK</sequence>
<reference evidence="1" key="1">
    <citation type="journal article" date="2015" name="Nature">
        <title>Complex archaea that bridge the gap between prokaryotes and eukaryotes.</title>
        <authorList>
            <person name="Spang A."/>
            <person name="Saw J.H."/>
            <person name="Jorgensen S.L."/>
            <person name="Zaremba-Niedzwiedzka K."/>
            <person name="Martijn J."/>
            <person name="Lind A.E."/>
            <person name="van Eijk R."/>
            <person name="Schleper C."/>
            <person name="Guy L."/>
            <person name="Ettema T.J."/>
        </authorList>
    </citation>
    <scope>NUCLEOTIDE SEQUENCE</scope>
</reference>
<accession>A0A0F8XKY3</accession>
<dbReference type="EMBL" id="LAZR01058493">
    <property type="protein sequence ID" value="KKK69767.1"/>
    <property type="molecule type" value="Genomic_DNA"/>
</dbReference>
<dbReference type="AlphaFoldDB" id="A0A0F8XKY3"/>
<feature type="non-terminal residue" evidence="1">
    <location>
        <position position="1"/>
    </location>
</feature>
<name>A0A0F8XKY3_9ZZZZ</name>